<organism evidence="1 2">
    <name type="scientific">Aquipluma nitroreducens</name>
    <dbReference type="NCBI Taxonomy" id="2010828"/>
    <lineage>
        <taxon>Bacteria</taxon>
        <taxon>Pseudomonadati</taxon>
        <taxon>Bacteroidota</taxon>
        <taxon>Bacteroidia</taxon>
        <taxon>Marinilabiliales</taxon>
        <taxon>Prolixibacteraceae</taxon>
        <taxon>Aquipluma</taxon>
    </lineage>
</organism>
<dbReference type="AlphaFoldDB" id="A0A5K7S919"/>
<evidence type="ECO:0000313" key="1">
    <source>
        <dbReference type="EMBL" id="BBE17804.1"/>
    </source>
</evidence>
<dbReference type="RefSeq" id="WP_318350771.1">
    <property type="nucleotide sequence ID" value="NZ_AP018694.1"/>
</dbReference>
<keyword evidence="2" id="KW-1185">Reference proteome</keyword>
<proteinExistence type="predicted"/>
<accession>A0A5K7S919</accession>
<gene>
    <name evidence="1" type="ORF">AQPE_1961</name>
</gene>
<protein>
    <submittedName>
        <fullName evidence="1">Uncharacterized protein</fullName>
    </submittedName>
</protein>
<name>A0A5K7S919_9BACT</name>
<reference evidence="1" key="1">
    <citation type="journal article" date="2020" name="Int. J. Syst. Evol. Microbiol.">
        <title>Aquipluma nitroreducens gen. nov. sp. nov., a novel facultatively anaerobic bacterium isolated from a freshwater lake.</title>
        <authorList>
            <person name="Watanabe M."/>
            <person name="Kojima H."/>
            <person name="Fukui M."/>
        </authorList>
    </citation>
    <scope>NUCLEOTIDE SEQUENCE</scope>
    <source>
        <strain evidence="1">MeG22</strain>
    </source>
</reference>
<dbReference type="KEGG" id="anf:AQPE_1961"/>
<dbReference type="Proteomes" id="UP001193389">
    <property type="component" value="Chromosome"/>
</dbReference>
<dbReference type="EMBL" id="AP018694">
    <property type="protein sequence ID" value="BBE17804.1"/>
    <property type="molecule type" value="Genomic_DNA"/>
</dbReference>
<sequence>MEQFQNIQSVIEYFSAIYSSWQEVNCLLRNKIQNPDSGDLSSQKFLYKFYNKNKESNVFQTNLLNLILASSAEKAGVVTTPLLVLLRENISLFENNKTILEDLNALKIIEQSLLYYQDKRVSLGEDLKLIKTYPYPSEVERQMLIDETRKELNELSGEEEKERNRIAPFCENFFPGIYQLGKELVAFINAYIPEKDVIAESQVKSFRQNISNGILVKNDQTDKVAEPDAIFRTRMFEKFLILERRLLTDKYLKEENQNKELRWISTHENGKPDIKRLVTFLAGMLDNNYFLPNKDPKIKAFFESRYHITIGQNFERKRRVPLLNEYKIVFHNYPF</sequence>
<evidence type="ECO:0000313" key="2">
    <source>
        <dbReference type="Proteomes" id="UP001193389"/>
    </source>
</evidence>